<dbReference type="AlphaFoldDB" id="A0A087H2N6"/>
<dbReference type="OrthoDB" id="1687477at2759"/>
<keyword evidence="3" id="KW-1185">Reference proteome</keyword>
<dbReference type="Gramene" id="KFK36388">
    <property type="protein sequence ID" value="KFK36388"/>
    <property type="gene ID" value="AALP_AA4G117700"/>
</dbReference>
<feature type="compositionally biased region" description="Polar residues" evidence="1">
    <location>
        <begin position="24"/>
        <end position="33"/>
    </location>
</feature>
<organism evidence="2 3">
    <name type="scientific">Arabis alpina</name>
    <name type="common">Alpine rock-cress</name>
    <dbReference type="NCBI Taxonomy" id="50452"/>
    <lineage>
        <taxon>Eukaryota</taxon>
        <taxon>Viridiplantae</taxon>
        <taxon>Streptophyta</taxon>
        <taxon>Embryophyta</taxon>
        <taxon>Tracheophyta</taxon>
        <taxon>Spermatophyta</taxon>
        <taxon>Magnoliopsida</taxon>
        <taxon>eudicotyledons</taxon>
        <taxon>Gunneridae</taxon>
        <taxon>Pentapetalae</taxon>
        <taxon>rosids</taxon>
        <taxon>malvids</taxon>
        <taxon>Brassicales</taxon>
        <taxon>Brassicaceae</taxon>
        <taxon>Arabideae</taxon>
        <taxon>Arabis</taxon>
    </lineage>
</organism>
<sequence>MKKETDVTLRRLKVFVQEALKAVNKSSRGTNAQNTNNTGEINKNNAKRRREIFISY</sequence>
<dbReference type="eggNOG" id="KOG1474">
    <property type="taxonomic scope" value="Eukaryota"/>
</dbReference>
<evidence type="ECO:0000313" key="2">
    <source>
        <dbReference type="EMBL" id="KFK36388.1"/>
    </source>
</evidence>
<evidence type="ECO:0000256" key="1">
    <source>
        <dbReference type="SAM" id="MobiDB-lite"/>
    </source>
</evidence>
<feature type="region of interest" description="Disordered" evidence="1">
    <location>
        <begin position="24"/>
        <end position="56"/>
    </location>
</feature>
<accession>A0A087H2N6</accession>
<dbReference type="EMBL" id="CM002872">
    <property type="protein sequence ID" value="KFK36388.1"/>
    <property type="molecule type" value="Genomic_DNA"/>
</dbReference>
<protein>
    <submittedName>
        <fullName evidence="2">Uncharacterized protein</fullName>
    </submittedName>
</protein>
<feature type="compositionally biased region" description="Low complexity" evidence="1">
    <location>
        <begin position="34"/>
        <end position="44"/>
    </location>
</feature>
<dbReference type="Proteomes" id="UP000029120">
    <property type="component" value="Chromosome 4"/>
</dbReference>
<proteinExistence type="predicted"/>
<evidence type="ECO:0000313" key="3">
    <source>
        <dbReference type="Proteomes" id="UP000029120"/>
    </source>
</evidence>
<name>A0A087H2N6_ARAAL</name>
<gene>
    <name evidence="2" type="ordered locus">AALP_Aa4g117700</name>
</gene>
<reference evidence="3" key="1">
    <citation type="journal article" date="2015" name="Nat. Plants">
        <title>Genome expansion of Arabis alpina linked with retrotransposition and reduced symmetric DNA methylation.</title>
        <authorList>
            <person name="Willing E.M."/>
            <person name="Rawat V."/>
            <person name="Mandakova T."/>
            <person name="Maumus F."/>
            <person name="James G.V."/>
            <person name="Nordstroem K.J."/>
            <person name="Becker C."/>
            <person name="Warthmann N."/>
            <person name="Chica C."/>
            <person name="Szarzynska B."/>
            <person name="Zytnicki M."/>
            <person name="Albani M.C."/>
            <person name="Kiefer C."/>
            <person name="Bergonzi S."/>
            <person name="Castaings L."/>
            <person name="Mateos J.L."/>
            <person name="Berns M.C."/>
            <person name="Bujdoso N."/>
            <person name="Piofczyk T."/>
            <person name="de Lorenzo L."/>
            <person name="Barrero-Sicilia C."/>
            <person name="Mateos I."/>
            <person name="Piednoel M."/>
            <person name="Hagmann J."/>
            <person name="Chen-Min-Tao R."/>
            <person name="Iglesias-Fernandez R."/>
            <person name="Schuster S.C."/>
            <person name="Alonso-Blanco C."/>
            <person name="Roudier F."/>
            <person name="Carbonero P."/>
            <person name="Paz-Ares J."/>
            <person name="Davis S.J."/>
            <person name="Pecinka A."/>
            <person name="Quesneville H."/>
            <person name="Colot V."/>
            <person name="Lysak M.A."/>
            <person name="Weigel D."/>
            <person name="Coupland G."/>
            <person name="Schneeberger K."/>
        </authorList>
    </citation>
    <scope>NUCLEOTIDE SEQUENCE [LARGE SCALE GENOMIC DNA]</scope>
    <source>
        <strain evidence="3">cv. Pajares</strain>
    </source>
</reference>